<organism evidence="8 9">
    <name type="scientific">Paramicrobacterium humi</name>
    <dbReference type="NCBI Taxonomy" id="640635"/>
    <lineage>
        <taxon>Bacteria</taxon>
        <taxon>Bacillati</taxon>
        <taxon>Actinomycetota</taxon>
        <taxon>Actinomycetes</taxon>
        <taxon>Micrococcales</taxon>
        <taxon>Microbacteriaceae</taxon>
        <taxon>Paramicrobacterium</taxon>
    </lineage>
</organism>
<dbReference type="PANTHER" id="PTHR30352:SF2">
    <property type="entry name" value="ANAEROBIC RIBONUCLEOSIDE-TRIPHOSPHATE REDUCTASE-ACTIVATING PROTEIN"/>
    <property type="match status" value="1"/>
</dbReference>
<dbReference type="GO" id="GO:0043365">
    <property type="term" value="F:[formate-C-acetyltransferase]-activating enzyme activity"/>
    <property type="evidence" value="ECO:0007669"/>
    <property type="project" value="InterPro"/>
</dbReference>
<proteinExistence type="predicted"/>
<dbReference type="GO" id="GO:0046872">
    <property type="term" value="F:metal ion binding"/>
    <property type="evidence" value="ECO:0007669"/>
    <property type="project" value="UniProtKB-KW"/>
</dbReference>
<dbReference type="Gene3D" id="3.20.20.70">
    <property type="entry name" value="Aldolase class I"/>
    <property type="match status" value="1"/>
</dbReference>
<evidence type="ECO:0000256" key="4">
    <source>
        <dbReference type="ARBA" id="ARBA00022723"/>
    </source>
</evidence>
<dbReference type="InterPro" id="IPR013785">
    <property type="entry name" value="Aldolase_TIM"/>
</dbReference>
<dbReference type="Pfam" id="PF13353">
    <property type="entry name" value="Fer4_12"/>
    <property type="match status" value="1"/>
</dbReference>
<sequence>MRVFAESAPDAAALASARASGLGAREPAVSSEQLRWSRFLPATEAEGPGVRAALWVQGCAVRCPGCFNPQMWAARGGQATGAAAAAAAWVAAAQAGGAEGVTLLGGEPFDQAAALAVVAETFRAAGLTVMSFSGYPLDALERWARRRPDIARLLAATDLLCDGPYLREHPDARRPWIGSTNQGIRALSERYADRVRAIDADGERDRLEVRIHRDGRIAVNGWADDAALDALLHDLGVRGDAPSRSAPPRSVQPGRAPHREELVS</sequence>
<keyword evidence="4" id="KW-0479">Metal-binding</keyword>
<dbReference type="PANTHER" id="PTHR30352">
    <property type="entry name" value="PYRUVATE FORMATE-LYASE-ACTIVATING ENZYME"/>
    <property type="match status" value="1"/>
</dbReference>
<gene>
    <name evidence="8" type="ORF">SAMN04489806_1224</name>
</gene>
<keyword evidence="3" id="KW-0949">S-adenosyl-L-methionine</keyword>
<dbReference type="InterPro" id="IPR058240">
    <property type="entry name" value="rSAM_sf"/>
</dbReference>
<reference evidence="8 9" key="1">
    <citation type="submission" date="2016-10" db="EMBL/GenBank/DDBJ databases">
        <authorList>
            <person name="de Groot N.N."/>
        </authorList>
    </citation>
    <scope>NUCLEOTIDE SEQUENCE [LARGE SCALE GENOMIC DNA]</scope>
    <source>
        <strain evidence="8 9">DSM 21799</strain>
    </source>
</reference>
<evidence type="ECO:0000256" key="5">
    <source>
        <dbReference type="ARBA" id="ARBA00023004"/>
    </source>
</evidence>
<evidence type="ECO:0000256" key="1">
    <source>
        <dbReference type="ARBA" id="ARBA00001966"/>
    </source>
</evidence>
<dbReference type="RefSeq" id="WP_091181376.1">
    <property type="nucleotide sequence ID" value="NZ_FNRY01000001.1"/>
</dbReference>
<keyword evidence="6" id="KW-0411">Iron-sulfur</keyword>
<evidence type="ECO:0000256" key="2">
    <source>
        <dbReference type="ARBA" id="ARBA00022485"/>
    </source>
</evidence>
<accession>A0A1H4KLV6</accession>
<dbReference type="GO" id="GO:0051539">
    <property type="term" value="F:4 iron, 4 sulfur cluster binding"/>
    <property type="evidence" value="ECO:0007669"/>
    <property type="project" value="UniProtKB-KW"/>
</dbReference>
<dbReference type="SFLD" id="SFLDG01066">
    <property type="entry name" value="organic_radical-activating_enz"/>
    <property type="match status" value="1"/>
</dbReference>
<keyword evidence="2" id="KW-0004">4Fe-4S</keyword>
<dbReference type="InterPro" id="IPR034457">
    <property type="entry name" value="Organic_radical-activating"/>
</dbReference>
<evidence type="ECO:0000256" key="7">
    <source>
        <dbReference type="SAM" id="MobiDB-lite"/>
    </source>
</evidence>
<dbReference type="SFLD" id="SFLDG01063">
    <property type="entry name" value="activating_enzymes__group_1"/>
    <property type="match status" value="1"/>
</dbReference>
<protein>
    <submittedName>
        <fullName evidence="8">Anaerobic ribonucleoside-triphosphate reductase activating protein</fullName>
    </submittedName>
</protein>
<feature type="region of interest" description="Disordered" evidence="7">
    <location>
        <begin position="239"/>
        <end position="264"/>
    </location>
</feature>
<comment type="cofactor">
    <cofactor evidence="1">
        <name>[4Fe-4S] cluster</name>
        <dbReference type="ChEBI" id="CHEBI:49883"/>
    </cofactor>
</comment>
<dbReference type="SFLD" id="SFLDS00029">
    <property type="entry name" value="Radical_SAM"/>
    <property type="match status" value="1"/>
</dbReference>
<evidence type="ECO:0000256" key="6">
    <source>
        <dbReference type="ARBA" id="ARBA00023014"/>
    </source>
</evidence>
<keyword evidence="5" id="KW-0408">Iron</keyword>
<evidence type="ECO:0000313" key="9">
    <source>
        <dbReference type="Proteomes" id="UP000199183"/>
    </source>
</evidence>
<dbReference type="EMBL" id="FNRY01000001">
    <property type="protein sequence ID" value="SEB59549.1"/>
    <property type="molecule type" value="Genomic_DNA"/>
</dbReference>
<dbReference type="Proteomes" id="UP000199183">
    <property type="component" value="Unassembled WGS sequence"/>
</dbReference>
<dbReference type="SUPFAM" id="SSF102114">
    <property type="entry name" value="Radical SAM enzymes"/>
    <property type="match status" value="1"/>
</dbReference>
<evidence type="ECO:0000256" key="3">
    <source>
        <dbReference type="ARBA" id="ARBA00022691"/>
    </source>
</evidence>
<dbReference type="InterPro" id="IPR007197">
    <property type="entry name" value="rSAM"/>
</dbReference>
<dbReference type="STRING" id="640635.SAMN04489806_1224"/>
<keyword evidence="9" id="KW-1185">Reference proteome</keyword>
<evidence type="ECO:0000313" key="8">
    <source>
        <dbReference type="EMBL" id="SEB59549.1"/>
    </source>
</evidence>
<dbReference type="SFLD" id="SFLDF00299">
    <property type="entry name" value="anaerobic_ribonucleoside-triph"/>
    <property type="match status" value="1"/>
</dbReference>
<dbReference type="GO" id="GO:0004748">
    <property type="term" value="F:ribonucleoside-diphosphate reductase activity, thioredoxin disulfide as acceptor"/>
    <property type="evidence" value="ECO:0007669"/>
    <property type="project" value="TreeGrafter"/>
</dbReference>
<dbReference type="AlphaFoldDB" id="A0A1H4KLV6"/>
<name>A0A1H4KLV6_9MICO</name>
<dbReference type="InterPro" id="IPR012837">
    <property type="entry name" value="NrdG"/>
</dbReference>
<dbReference type="OrthoDB" id="9782387at2"/>